<dbReference type="Gene3D" id="3.90.280.10">
    <property type="entry name" value="PEBP-like"/>
    <property type="match status" value="1"/>
</dbReference>
<reference evidence="1 2" key="1">
    <citation type="submission" date="2017-04" db="EMBL/GenBank/DDBJ databases">
        <title>Draft genome sequence of Tuber borchii Vittad., a whitish edible truffle.</title>
        <authorList>
            <consortium name="DOE Joint Genome Institute"/>
            <person name="Murat C."/>
            <person name="Kuo A."/>
            <person name="Barry K.W."/>
            <person name="Clum A."/>
            <person name="Dockter R.B."/>
            <person name="Fauchery L."/>
            <person name="Iotti M."/>
            <person name="Kohler A."/>
            <person name="Labutti K."/>
            <person name="Lindquist E.A."/>
            <person name="Lipzen A."/>
            <person name="Ohm R.A."/>
            <person name="Wang M."/>
            <person name="Grigoriev I.V."/>
            <person name="Zambonelli A."/>
            <person name="Martin F.M."/>
        </authorList>
    </citation>
    <scope>NUCLEOTIDE SEQUENCE [LARGE SCALE GENOMIC DNA]</scope>
    <source>
        <strain evidence="1 2">Tbo3840</strain>
    </source>
</reference>
<dbReference type="InterPro" id="IPR036610">
    <property type="entry name" value="PEBP-like_sf"/>
</dbReference>
<dbReference type="STRING" id="42251.A0A2T6ZJ58"/>
<accession>A0A2T6ZJ58</accession>
<comment type="caution">
    <text evidence="1">The sequence shown here is derived from an EMBL/GenBank/DDBJ whole genome shotgun (WGS) entry which is preliminary data.</text>
</comment>
<dbReference type="Proteomes" id="UP000244722">
    <property type="component" value="Unassembled WGS sequence"/>
</dbReference>
<evidence type="ECO:0000313" key="1">
    <source>
        <dbReference type="EMBL" id="PUU75528.1"/>
    </source>
</evidence>
<proteinExistence type="predicted"/>
<dbReference type="InterPro" id="IPR008914">
    <property type="entry name" value="PEBP"/>
</dbReference>
<dbReference type="Gene3D" id="1.20.58.1180">
    <property type="match status" value="1"/>
</dbReference>
<dbReference type="EMBL" id="NESQ01000227">
    <property type="protein sequence ID" value="PUU75528.1"/>
    <property type="molecule type" value="Genomic_DNA"/>
</dbReference>
<name>A0A2T6ZJ58_TUBBO</name>
<dbReference type="CDD" id="cd00866">
    <property type="entry name" value="PEBP_euk"/>
    <property type="match status" value="1"/>
</dbReference>
<dbReference type="OrthoDB" id="2153661at2759"/>
<evidence type="ECO:0000313" key="2">
    <source>
        <dbReference type="Proteomes" id="UP000244722"/>
    </source>
</evidence>
<keyword evidence="2" id="KW-1185">Reference proteome</keyword>
<protein>
    <submittedName>
        <fullName evidence="1">Phosphatidylethanolamine-binding protein</fullName>
    </submittedName>
</protein>
<dbReference type="Pfam" id="PF01161">
    <property type="entry name" value="PBP"/>
    <property type="match status" value="1"/>
</dbReference>
<gene>
    <name evidence="1" type="ORF">B9Z19DRAFT_994233</name>
</gene>
<dbReference type="PANTHER" id="PTHR11362:SF82">
    <property type="entry name" value="PHOSPHATIDYLETHANOLAMINE-BINDING PROTEIN 4"/>
    <property type="match status" value="1"/>
</dbReference>
<dbReference type="SUPFAM" id="SSF49777">
    <property type="entry name" value="PEBP-like"/>
    <property type="match status" value="1"/>
</dbReference>
<dbReference type="PANTHER" id="PTHR11362">
    <property type="entry name" value="PHOSPHATIDYLETHANOLAMINE-BINDING PROTEIN"/>
    <property type="match status" value="1"/>
</dbReference>
<sequence>MSVCTLSASSSIRALGAIRFNVIRPIALQGLRTRAIPNKSSTEGVEGAGSAEGAKKNRLKMRTIETMPFQTFQLALDIINKDRQEKLERITQERETMKKLIKHKGLTHADRRIVSMKQQIEKWQLYADANNPRVKYNFDCGIIGMNKPIYLHLLNKKWRQRNRPILMQRLETMHVIPDVLPAINPIADVQVHFKGRKVQSGLLLDSLMVEEFPTVRVIPFKNEEMLCTIAVVDPDVPDSKKHGFRYRCHWVVSNIPISPMQTTAVGRSAKPADTIVPYLPPHSQKGAPYHRYTMIVFEQPERIDTTALEGSINRDDFTMRGFQSKNKLHPIGAFMWRVEWDSHTKEIMQKHNLPGWDIMYKRIKDVVPS</sequence>
<dbReference type="InterPro" id="IPR035810">
    <property type="entry name" value="PEBP_euk"/>
</dbReference>
<dbReference type="AlphaFoldDB" id="A0A2T6ZJ58"/>
<organism evidence="1 2">
    <name type="scientific">Tuber borchii</name>
    <name type="common">White truffle</name>
    <dbReference type="NCBI Taxonomy" id="42251"/>
    <lineage>
        <taxon>Eukaryota</taxon>
        <taxon>Fungi</taxon>
        <taxon>Dikarya</taxon>
        <taxon>Ascomycota</taxon>
        <taxon>Pezizomycotina</taxon>
        <taxon>Pezizomycetes</taxon>
        <taxon>Pezizales</taxon>
        <taxon>Tuberaceae</taxon>
        <taxon>Tuber</taxon>
    </lineage>
</organism>